<feature type="transmembrane region" description="Helical" evidence="1">
    <location>
        <begin position="131"/>
        <end position="148"/>
    </location>
</feature>
<dbReference type="AlphaFoldDB" id="A0A6A5EAY3"/>
<feature type="non-terminal residue" evidence="2">
    <location>
        <position position="156"/>
    </location>
</feature>
<dbReference type="EMBL" id="VHII01000019">
    <property type="protein sequence ID" value="KAF1376038.1"/>
    <property type="molecule type" value="Genomic_DNA"/>
</dbReference>
<reference evidence="2 3" key="1">
    <citation type="submission" date="2019-06" db="EMBL/GenBank/DDBJ databases">
        <title>A chromosome-scale genome assembly of the European perch, Perca fluviatilis.</title>
        <authorList>
            <person name="Roques C."/>
            <person name="Zahm M."/>
            <person name="Cabau C."/>
            <person name="Klopp C."/>
            <person name="Bouchez O."/>
            <person name="Donnadieu C."/>
            <person name="Kuhl H."/>
            <person name="Gislard M."/>
            <person name="Guendouz S."/>
            <person name="Journot L."/>
            <person name="Haffray P."/>
            <person name="Bestin A."/>
            <person name="Morvezen R."/>
            <person name="Feron R."/>
            <person name="Wen M."/>
            <person name="Jouanno E."/>
            <person name="Herpin A."/>
            <person name="Schartl M."/>
            <person name="Postlethwait J."/>
            <person name="Schaerlinger B."/>
            <person name="Chardard D."/>
            <person name="Lecocq T."/>
            <person name="Poncet C."/>
            <person name="Jaffrelo L."/>
            <person name="Lampietro C."/>
            <person name="Guiguen Y."/>
        </authorList>
    </citation>
    <scope>NUCLEOTIDE SEQUENCE [LARGE SCALE GENOMIC DNA]</scope>
    <source>
        <tissue evidence="2">Blood</tissue>
    </source>
</reference>
<evidence type="ECO:0000313" key="3">
    <source>
        <dbReference type="Proteomes" id="UP000465112"/>
    </source>
</evidence>
<evidence type="ECO:0000313" key="2">
    <source>
        <dbReference type="EMBL" id="KAF1376038.1"/>
    </source>
</evidence>
<organism evidence="2 3">
    <name type="scientific">Perca fluviatilis</name>
    <name type="common">European perch</name>
    <dbReference type="NCBI Taxonomy" id="8168"/>
    <lineage>
        <taxon>Eukaryota</taxon>
        <taxon>Metazoa</taxon>
        <taxon>Chordata</taxon>
        <taxon>Craniata</taxon>
        <taxon>Vertebrata</taxon>
        <taxon>Euteleostomi</taxon>
        <taxon>Actinopterygii</taxon>
        <taxon>Neopterygii</taxon>
        <taxon>Teleostei</taxon>
        <taxon>Neoteleostei</taxon>
        <taxon>Acanthomorphata</taxon>
        <taxon>Eupercaria</taxon>
        <taxon>Perciformes</taxon>
        <taxon>Percoidei</taxon>
        <taxon>Percidae</taxon>
        <taxon>Percinae</taxon>
        <taxon>Perca</taxon>
    </lineage>
</organism>
<keyword evidence="1" id="KW-0472">Membrane</keyword>
<comment type="caution">
    <text evidence="2">The sequence shown here is derived from an EMBL/GenBank/DDBJ whole genome shotgun (WGS) entry which is preliminary data.</text>
</comment>
<sequence>MGTVGGDCLEICFIHALPEECYRRKKGGEMVGAILGPALRQSVRFLRSWLQQRREVRVYLLAWHKHCSSQRDLRSSLSGDVALAAPRGGADRAAHAPFGGGLRLRLRIWFWLWCIVVGGPAFSLSVPGLSVPVSTGIIAAGLLWLTFLRTPFQPGT</sequence>
<feature type="transmembrane region" description="Helical" evidence="1">
    <location>
        <begin position="108"/>
        <end position="125"/>
    </location>
</feature>
<accession>A0A6A5EAY3</accession>
<proteinExistence type="predicted"/>
<name>A0A6A5EAY3_PERFL</name>
<evidence type="ECO:0000256" key="1">
    <source>
        <dbReference type="SAM" id="Phobius"/>
    </source>
</evidence>
<keyword evidence="1" id="KW-0812">Transmembrane</keyword>
<keyword evidence="1" id="KW-1133">Transmembrane helix</keyword>
<dbReference type="Proteomes" id="UP000465112">
    <property type="component" value="Chromosome 19"/>
</dbReference>
<protein>
    <submittedName>
        <fullName evidence="2">Uncharacterized protein</fullName>
    </submittedName>
</protein>
<gene>
    <name evidence="2" type="ORF">PFLUV_G00226410</name>
</gene>
<keyword evidence="3" id="KW-1185">Reference proteome</keyword>